<accession>A0A392UIX5</accession>
<feature type="region of interest" description="Disordered" evidence="1">
    <location>
        <begin position="1"/>
        <end position="33"/>
    </location>
</feature>
<comment type="caution">
    <text evidence="2">The sequence shown here is derived from an EMBL/GenBank/DDBJ whole genome shotgun (WGS) entry which is preliminary data.</text>
</comment>
<dbReference type="EMBL" id="LXQA010801959">
    <property type="protein sequence ID" value="MCI71695.1"/>
    <property type="molecule type" value="Genomic_DNA"/>
</dbReference>
<sequence length="46" mass="5429">MEERVEEESLEQRGPWYEESAEGTGEEVTYTPDEILVHEIDELDCR</sequence>
<proteinExistence type="predicted"/>
<name>A0A392UIX5_9FABA</name>
<evidence type="ECO:0000313" key="3">
    <source>
        <dbReference type="Proteomes" id="UP000265520"/>
    </source>
</evidence>
<feature type="non-terminal residue" evidence="2">
    <location>
        <position position="46"/>
    </location>
</feature>
<organism evidence="2 3">
    <name type="scientific">Trifolium medium</name>
    <dbReference type="NCBI Taxonomy" id="97028"/>
    <lineage>
        <taxon>Eukaryota</taxon>
        <taxon>Viridiplantae</taxon>
        <taxon>Streptophyta</taxon>
        <taxon>Embryophyta</taxon>
        <taxon>Tracheophyta</taxon>
        <taxon>Spermatophyta</taxon>
        <taxon>Magnoliopsida</taxon>
        <taxon>eudicotyledons</taxon>
        <taxon>Gunneridae</taxon>
        <taxon>Pentapetalae</taxon>
        <taxon>rosids</taxon>
        <taxon>fabids</taxon>
        <taxon>Fabales</taxon>
        <taxon>Fabaceae</taxon>
        <taxon>Papilionoideae</taxon>
        <taxon>50 kb inversion clade</taxon>
        <taxon>NPAAA clade</taxon>
        <taxon>Hologalegina</taxon>
        <taxon>IRL clade</taxon>
        <taxon>Trifolieae</taxon>
        <taxon>Trifolium</taxon>
    </lineage>
</organism>
<protein>
    <submittedName>
        <fullName evidence="2">Uncharacterized protein</fullName>
    </submittedName>
</protein>
<reference evidence="2 3" key="1">
    <citation type="journal article" date="2018" name="Front. Plant Sci.">
        <title>Red Clover (Trifolium pratense) and Zigzag Clover (T. medium) - A Picture of Genomic Similarities and Differences.</title>
        <authorList>
            <person name="Dluhosova J."/>
            <person name="Istvanek J."/>
            <person name="Nedelnik J."/>
            <person name="Repkova J."/>
        </authorList>
    </citation>
    <scope>NUCLEOTIDE SEQUENCE [LARGE SCALE GENOMIC DNA]</scope>
    <source>
        <strain evidence="3">cv. 10/8</strain>
        <tissue evidence="2">Leaf</tissue>
    </source>
</reference>
<keyword evidence="3" id="KW-1185">Reference proteome</keyword>
<dbReference type="Proteomes" id="UP000265520">
    <property type="component" value="Unassembled WGS sequence"/>
</dbReference>
<evidence type="ECO:0000256" key="1">
    <source>
        <dbReference type="SAM" id="MobiDB-lite"/>
    </source>
</evidence>
<evidence type="ECO:0000313" key="2">
    <source>
        <dbReference type="EMBL" id="MCI71695.1"/>
    </source>
</evidence>
<dbReference type="AlphaFoldDB" id="A0A392UIX5"/>